<keyword evidence="3" id="KW-0547">Nucleotide-binding</keyword>
<evidence type="ECO:0000256" key="1">
    <source>
        <dbReference type="ARBA" id="ARBA00004123"/>
    </source>
</evidence>
<protein>
    <recommendedName>
        <fullName evidence="13">Fanconi anemia group M protein</fullName>
    </recommendedName>
</protein>
<dbReference type="GO" id="GO:0005634">
    <property type="term" value="C:nucleus"/>
    <property type="evidence" value="ECO:0007669"/>
    <property type="project" value="UniProtKB-SubCell"/>
</dbReference>
<evidence type="ECO:0000256" key="4">
    <source>
        <dbReference type="ARBA" id="ARBA00022801"/>
    </source>
</evidence>
<dbReference type="FunFam" id="3.40.50.300:FF:000861">
    <property type="entry name" value="Fanconi anemia, complementation group M"/>
    <property type="match status" value="1"/>
</dbReference>
<keyword evidence="5" id="KW-0347">Helicase</keyword>
<evidence type="ECO:0000256" key="2">
    <source>
        <dbReference type="ARBA" id="ARBA00009889"/>
    </source>
</evidence>
<name>A0A9N9TK12_PHYSR</name>
<feature type="region of interest" description="Disordered" evidence="8">
    <location>
        <begin position="1241"/>
        <end position="1261"/>
    </location>
</feature>
<dbReference type="Pfam" id="PF04851">
    <property type="entry name" value="ResIII"/>
    <property type="match status" value="1"/>
</dbReference>
<dbReference type="PROSITE" id="PS51194">
    <property type="entry name" value="HELICASE_CTER"/>
    <property type="match status" value="1"/>
</dbReference>
<reference evidence="11" key="1">
    <citation type="submission" date="2022-01" db="EMBL/GenBank/DDBJ databases">
        <authorList>
            <person name="King R."/>
        </authorList>
    </citation>
    <scope>NUCLEOTIDE SEQUENCE</scope>
</reference>
<dbReference type="InterPro" id="IPR014001">
    <property type="entry name" value="Helicase_ATP-bd"/>
</dbReference>
<dbReference type="Gene3D" id="1.20.1320.20">
    <property type="entry name" value="hef helicase domain"/>
    <property type="match status" value="1"/>
</dbReference>
<dbReference type="PANTHER" id="PTHR14025:SF20">
    <property type="entry name" value="FANCONI ANEMIA GROUP M PROTEIN"/>
    <property type="match status" value="1"/>
</dbReference>
<dbReference type="InterPro" id="IPR001650">
    <property type="entry name" value="Helicase_C-like"/>
</dbReference>
<feature type="domain" description="Helicase ATP-binding" evidence="9">
    <location>
        <begin position="48"/>
        <end position="217"/>
    </location>
</feature>
<dbReference type="CDD" id="cd12091">
    <property type="entry name" value="FANCM_ID"/>
    <property type="match status" value="1"/>
</dbReference>
<organism evidence="11 12">
    <name type="scientific">Phyllotreta striolata</name>
    <name type="common">Striped flea beetle</name>
    <name type="synonym">Crioceris striolata</name>
    <dbReference type="NCBI Taxonomy" id="444603"/>
    <lineage>
        <taxon>Eukaryota</taxon>
        <taxon>Metazoa</taxon>
        <taxon>Ecdysozoa</taxon>
        <taxon>Arthropoda</taxon>
        <taxon>Hexapoda</taxon>
        <taxon>Insecta</taxon>
        <taxon>Pterygota</taxon>
        <taxon>Neoptera</taxon>
        <taxon>Endopterygota</taxon>
        <taxon>Coleoptera</taxon>
        <taxon>Polyphaga</taxon>
        <taxon>Cucujiformia</taxon>
        <taxon>Chrysomeloidea</taxon>
        <taxon>Chrysomelidae</taxon>
        <taxon>Galerucinae</taxon>
        <taxon>Alticini</taxon>
        <taxon>Phyllotreta</taxon>
    </lineage>
</organism>
<dbReference type="CDD" id="cd18033">
    <property type="entry name" value="DEXDc_FANCM"/>
    <property type="match status" value="1"/>
</dbReference>
<feature type="region of interest" description="Disordered" evidence="8">
    <location>
        <begin position="1085"/>
        <end position="1121"/>
    </location>
</feature>
<dbReference type="EMBL" id="OU900096">
    <property type="protein sequence ID" value="CAG9860162.1"/>
    <property type="molecule type" value="Genomic_DNA"/>
</dbReference>
<dbReference type="AlphaFoldDB" id="A0A9N9TK12"/>
<feature type="compositionally biased region" description="Polar residues" evidence="8">
    <location>
        <begin position="1035"/>
        <end position="1056"/>
    </location>
</feature>
<comment type="similarity">
    <text evidence="2">Belongs to the DEAD box helicase family. DEAH subfamily. FANCM sub-subfamily.</text>
</comment>
<evidence type="ECO:0000259" key="10">
    <source>
        <dbReference type="PROSITE" id="PS51194"/>
    </source>
</evidence>
<feature type="compositionally biased region" description="Basic residues" evidence="8">
    <location>
        <begin position="1244"/>
        <end position="1253"/>
    </location>
</feature>
<feature type="region of interest" description="Disordered" evidence="8">
    <location>
        <begin position="876"/>
        <end position="900"/>
    </location>
</feature>
<dbReference type="GO" id="GO:0009378">
    <property type="term" value="F:four-way junction helicase activity"/>
    <property type="evidence" value="ECO:0007669"/>
    <property type="project" value="TreeGrafter"/>
</dbReference>
<evidence type="ECO:0008006" key="13">
    <source>
        <dbReference type="Google" id="ProtNLM"/>
    </source>
</evidence>
<gene>
    <name evidence="11" type="ORF">PHYEVI_LOCUS6519</name>
</gene>
<evidence type="ECO:0000313" key="11">
    <source>
        <dbReference type="EMBL" id="CAG9860162.1"/>
    </source>
</evidence>
<keyword evidence="6" id="KW-0067">ATP-binding</keyword>
<evidence type="ECO:0000256" key="6">
    <source>
        <dbReference type="ARBA" id="ARBA00022840"/>
    </source>
</evidence>
<dbReference type="GO" id="GO:0005524">
    <property type="term" value="F:ATP binding"/>
    <property type="evidence" value="ECO:0007669"/>
    <property type="project" value="UniProtKB-KW"/>
</dbReference>
<feature type="domain" description="Helicase C-terminal" evidence="10">
    <location>
        <begin position="390"/>
        <end position="544"/>
    </location>
</feature>
<evidence type="ECO:0000256" key="5">
    <source>
        <dbReference type="ARBA" id="ARBA00022806"/>
    </source>
</evidence>
<evidence type="ECO:0000313" key="12">
    <source>
        <dbReference type="Proteomes" id="UP001153712"/>
    </source>
</evidence>
<dbReference type="GO" id="GO:0016787">
    <property type="term" value="F:hydrolase activity"/>
    <property type="evidence" value="ECO:0007669"/>
    <property type="project" value="UniProtKB-KW"/>
</dbReference>
<evidence type="ECO:0000256" key="8">
    <source>
        <dbReference type="SAM" id="MobiDB-lite"/>
    </source>
</evidence>
<accession>A0A9N9TK12</accession>
<comment type="subcellular location">
    <subcellularLocation>
        <location evidence="1">Nucleus</location>
    </subcellularLocation>
</comment>
<dbReference type="SUPFAM" id="SSF52540">
    <property type="entry name" value="P-loop containing nucleoside triphosphate hydrolases"/>
    <property type="match status" value="1"/>
</dbReference>
<dbReference type="Gene3D" id="3.40.50.300">
    <property type="entry name" value="P-loop containing nucleotide triphosphate hydrolases"/>
    <property type="match status" value="2"/>
</dbReference>
<keyword evidence="7" id="KW-0539">Nucleus</keyword>
<dbReference type="GO" id="GO:0036297">
    <property type="term" value="P:interstrand cross-link repair"/>
    <property type="evidence" value="ECO:0007669"/>
    <property type="project" value="TreeGrafter"/>
</dbReference>
<evidence type="ECO:0000259" key="9">
    <source>
        <dbReference type="PROSITE" id="PS51192"/>
    </source>
</evidence>
<keyword evidence="4" id="KW-0378">Hydrolase</keyword>
<dbReference type="GO" id="GO:0000400">
    <property type="term" value="F:four-way junction DNA binding"/>
    <property type="evidence" value="ECO:0007669"/>
    <property type="project" value="TreeGrafter"/>
</dbReference>
<evidence type="ECO:0000256" key="3">
    <source>
        <dbReference type="ARBA" id="ARBA00022741"/>
    </source>
</evidence>
<dbReference type="SMART" id="SM00490">
    <property type="entry name" value="HELICc"/>
    <property type="match status" value="1"/>
</dbReference>
<keyword evidence="12" id="KW-1185">Reference proteome</keyword>
<dbReference type="Pfam" id="PF00271">
    <property type="entry name" value="Helicase_C"/>
    <property type="match status" value="1"/>
</dbReference>
<dbReference type="InterPro" id="IPR044749">
    <property type="entry name" value="FANCM_DEXDc"/>
</dbReference>
<dbReference type="PANTHER" id="PTHR14025">
    <property type="entry name" value="FANCONI ANEMIA GROUP M FANCM FAMILY MEMBER"/>
    <property type="match status" value="1"/>
</dbReference>
<dbReference type="Proteomes" id="UP001153712">
    <property type="component" value="Chromosome 3"/>
</dbReference>
<feature type="region of interest" description="Disordered" evidence="8">
    <location>
        <begin position="1035"/>
        <end position="1068"/>
    </location>
</feature>
<dbReference type="InterPro" id="IPR027417">
    <property type="entry name" value="P-loop_NTPase"/>
</dbReference>
<dbReference type="InterPro" id="IPR006935">
    <property type="entry name" value="Helicase/UvrB_N"/>
</dbReference>
<dbReference type="OrthoDB" id="6513042at2759"/>
<dbReference type="GO" id="GO:0043138">
    <property type="term" value="F:3'-5' DNA helicase activity"/>
    <property type="evidence" value="ECO:0007669"/>
    <property type="project" value="InterPro"/>
</dbReference>
<proteinExistence type="inferred from homology"/>
<evidence type="ECO:0000256" key="7">
    <source>
        <dbReference type="ARBA" id="ARBA00023242"/>
    </source>
</evidence>
<dbReference type="PROSITE" id="PS51192">
    <property type="entry name" value="HELICASE_ATP_BIND_1"/>
    <property type="match status" value="1"/>
</dbReference>
<dbReference type="GO" id="GO:0045003">
    <property type="term" value="P:double-strand break repair via synthesis-dependent strand annealing"/>
    <property type="evidence" value="ECO:0007669"/>
    <property type="project" value="TreeGrafter"/>
</dbReference>
<dbReference type="InterPro" id="IPR039686">
    <property type="entry name" value="FANCM/Mph1-like_ID"/>
</dbReference>
<sequence length="1261" mass="143908">MSNDLQQALIDSNQHLSNNEETEGFDTEAGQTWIYPTNYPIRDYQFNIIQKALFNNTLVSLPTGLGKTFIAAVIMFNYYRWYPREKVVFMAPTRPLVKQQIDACYDITGISKDVTAEITGVGTKISTREDIWNEKRVFFITPQILQNDLDKFQDLGKKIKCLVFDEAHKARGNYAYCEIIKKLLSTNKYFRVLALSATPGGSIEDVLDIVNNLLISHLEFRTEDSLDVRPYVFKRNLTTVVVPLGEKLQQIKDDYMSVLEYYTKTLIRYNVIQGNYSNLSKGKIFMITKSFQQKNRSSSPNFNEIMKCLNVCITLYHAFELLVRHGLRSFLSFFEEHIDKPLMRSNAMVRDIMTDVKEYLGPPPVIQSLPDGDRVELNENTKFGHPKFYKLRDILLDHFKKSEDSSRVIVFFEYRDSVQEAYALLIDSQPIIKPRIFIGQKQGVTQKTQISVIKSFREGTCNALLSTCIGEEGLDVGDVDLIICFDVSNKSPIRMVQRMGRTGSKKDGNIVVLVTEGKEQETLKDCLIHKNNVTCHVLGSAHLQNNLQKDCPRLIPTGVQPRCEKMFITVNKQPVAKKSRNLKDMMRTLSSRSSEPSFSPNLQIGEFRDRISLCNAQLYSNDSRGLDEHIPLVKTFNKRIEKQRTLQETYKIQHSEVSKLLVNLLQTAESRRFNIPLTQLGVTRNLKQTDIRSMFHKDFDVASTQVPAATQKEVEKEDKYTGLFAEMETFLAISCDLNANYCKLCPKLLECGRIPYTNYFTTTLSWTELDSAVYSSVTLEDLKSFRKNLDGEFQFEDTLDFSVLDPDGFIDRSIVGNFEGKTADFQPPKSLDSLVGKFNCSTAEEPPKKIYSQNEIKSILEFFKLRSVRDIEFNEPAPVSPDMPEQVVQDNSYKSSDDSSSPILCSFAPKRNKSIRKASTQPVLALEDLVDLSNFGIINKNPVNIEQKEPENVSDIENLTPTCDNKTICDITVKRTCTNVDSESNKTPVKNKPVTQKTVTQLLSQINKASQKENAVNSNDDEIFDLRDKTVFKTPKSSWRNKSKMCQNSPSTSKIEASTKRLGNGSGWLQAKSNNVLKKRKIIDDNSDDDFETSPVTQKSKFPKVDRSRPKKRTGPRKGIAKANQFIDDEADVSSCDSIIISDDEFETQSQQYDKSFVNDETQNFNTQMHAVYLQSVKSPAAAKRFREPKLNISNVFSQVENVENDTYFEDDSFVVDNDVVETRDELSQLEILERKLEQEKRNGRPLKRKKRIVTIEDDSD</sequence>
<dbReference type="SMART" id="SM00487">
    <property type="entry name" value="DEXDc"/>
    <property type="match status" value="1"/>
</dbReference>
<feature type="compositionally biased region" description="Basic residues" evidence="8">
    <location>
        <begin position="1109"/>
        <end position="1120"/>
    </location>
</feature>